<dbReference type="InterPro" id="IPR043535">
    <property type="entry name" value="TEDC1"/>
</dbReference>
<gene>
    <name evidence="1" type="ORF">TSG867_LOCUS22988</name>
</gene>
<accession>A0A820X4D4</accession>
<reference evidence="1" key="1">
    <citation type="submission" date="2021-02" db="EMBL/GenBank/DDBJ databases">
        <authorList>
            <person name="Nowell W R."/>
        </authorList>
    </citation>
    <scope>NUCLEOTIDE SEQUENCE</scope>
</reference>
<dbReference type="PANTHER" id="PTHR35076:SF1">
    <property type="entry name" value="TUBULIN EPSILON AND DELTA COMPLEX PROTEIN 1"/>
    <property type="match status" value="1"/>
</dbReference>
<proteinExistence type="predicted"/>
<organism evidence="1 2">
    <name type="scientific">Rotaria socialis</name>
    <dbReference type="NCBI Taxonomy" id="392032"/>
    <lineage>
        <taxon>Eukaryota</taxon>
        <taxon>Metazoa</taxon>
        <taxon>Spiralia</taxon>
        <taxon>Gnathifera</taxon>
        <taxon>Rotifera</taxon>
        <taxon>Eurotatoria</taxon>
        <taxon>Bdelloidea</taxon>
        <taxon>Philodinida</taxon>
        <taxon>Philodinidae</taxon>
        <taxon>Rotaria</taxon>
    </lineage>
</organism>
<name>A0A820X4D4_9BILA</name>
<protein>
    <submittedName>
        <fullName evidence="1">Uncharacterized protein</fullName>
    </submittedName>
</protein>
<comment type="caution">
    <text evidence="1">The sequence shown here is derived from an EMBL/GenBank/DDBJ whole genome shotgun (WGS) entry which is preliminary data.</text>
</comment>
<evidence type="ECO:0000313" key="2">
    <source>
        <dbReference type="Proteomes" id="UP000663862"/>
    </source>
</evidence>
<dbReference type="EMBL" id="CAJOBQ010001930">
    <property type="protein sequence ID" value="CAF4527021.1"/>
    <property type="molecule type" value="Genomic_DNA"/>
</dbReference>
<dbReference type="Proteomes" id="UP000663862">
    <property type="component" value="Unassembled WGS sequence"/>
</dbReference>
<dbReference type="PANTHER" id="PTHR35076">
    <property type="entry name" value="TUBULIN EPSILON AND DELTA COMPLEX PROTEIN 1"/>
    <property type="match status" value="1"/>
</dbReference>
<dbReference type="AlphaFoldDB" id="A0A820X4D4"/>
<sequence length="89" mass="10402">MSTTSTQQVRPVIECFCQIISLHGFTSITPEIFRLAKFNRNEATIPLWRLIFEIIHYDPTRNSQQESINKFDQTSKGTIMFRFDASLMN</sequence>
<evidence type="ECO:0000313" key="1">
    <source>
        <dbReference type="EMBL" id="CAF4527021.1"/>
    </source>
</evidence>